<dbReference type="Gene3D" id="3.40.50.2000">
    <property type="entry name" value="Glycogen Phosphorylase B"/>
    <property type="match status" value="2"/>
</dbReference>
<keyword evidence="5" id="KW-0808">Transferase</keyword>
<evidence type="ECO:0000256" key="4">
    <source>
        <dbReference type="ARBA" id="ARBA00022676"/>
    </source>
</evidence>
<dbReference type="AlphaFoldDB" id="A0A285JJZ5"/>
<evidence type="ECO:0000256" key="2">
    <source>
        <dbReference type="ARBA" id="ARBA00011738"/>
    </source>
</evidence>
<dbReference type="GO" id="GO:0006006">
    <property type="term" value="P:glucose metabolic process"/>
    <property type="evidence" value="ECO:0007669"/>
    <property type="project" value="UniProtKB-KW"/>
</dbReference>
<dbReference type="RefSeq" id="WP_097325693.1">
    <property type="nucleotide sequence ID" value="NZ_OBDY01000020.1"/>
</dbReference>
<comment type="subunit">
    <text evidence="2">Homodimer.</text>
</comment>
<keyword evidence="6" id="KW-0119">Carbohydrate metabolism</keyword>
<dbReference type="Pfam" id="PF21269">
    <property type="entry name" value="TreT_GT1"/>
    <property type="match status" value="1"/>
</dbReference>
<keyword evidence="3" id="KW-0313">Glucose metabolism</keyword>
<name>A0A285JJZ5_9ACTN</name>
<dbReference type="PANTHER" id="PTHR47779">
    <property type="entry name" value="SYNTHASE (CCG-9), PUTATIVE (AFU_ORTHOLOGUE AFUA_3G12100)-RELATED"/>
    <property type="match status" value="1"/>
</dbReference>
<dbReference type="GO" id="GO:0016757">
    <property type="term" value="F:glycosyltransferase activity"/>
    <property type="evidence" value="ECO:0007669"/>
    <property type="project" value="UniProtKB-KW"/>
</dbReference>
<accession>A0A285JJZ5</accession>
<sequence length="465" mass="50265">MTSTLDSQHSLLRDVVAGPRSVAALAPLIGAERYEALLRDSAAFRQQFGHSTIWNVNSTATGGGVAELLQALVGYAVDLGVDIRWLVLHGDPAFFAITKRLHNALHGHGGETTTPAEASHYEDILAANAADLLERVKPGDVVLLHDPQTAGLAPWLRRAGVRVVWRCHIGADRGNRVTEAAWGFLRRYLGDLDGYVFTRYEFVPSWVPAGRTWIIPPSIDPLSPKNAPMDPAAVREVMVAAGLLDGPHARPPRAHVVAERLPTEDEPLVAQVSRWDRLKDMPGVLEAFAVQVAPRTAGTLALVGPATGEVADDPEGAQVYADCVREWGRLPRAARERVLLASLPLDDLEENARMVNAVQRHATVVVQKSLAEGFGLTVAEAMWKGRPVIGSAVGGIADQIVDGAGLLVPDPRDLSAFGGQLRCLLGDADLWHRLGGAAHEHVRRNFLGDVHLRRYAALFRTILSV</sequence>
<feature type="domain" description="Glycosyl transferase family 1" evidence="7">
    <location>
        <begin position="355"/>
        <end position="439"/>
    </location>
</feature>
<proteinExistence type="inferred from homology"/>
<dbReference type="OrthoDB" id="9772485at2"/>
<organism evidence="9 10">
    <name type="scientific">Paractinoplanes atraurantiacus</name>
    <dbReference type="NCBI Taxonomy" id="1036182"/>
    <lineage>
        <taxon>Bacteria</taxon>
        <taxon>Bacillati</taxon>
        <taxon>Actinomycetota</taxon>
        <taxon>Actinomycetes</taxon>
        <taxon>Micromonosporales</taxon>
        <taxon>Micromonosporaceae</taxon>
        <taxon>Paractinoplanes</taxon>
    </lineage>
</organism>
<dbReference type="InterPro" id="IPR052078">
    <property type="entry name" value="Trehalose_Metab_GTase"/>
</dbReference>
<dbReference type="Proteomes" id="UP000219612">
    <property type="component" value="Unassembled WGS sequence"/>
</dbReference>
<evidence type="ECO:0000313" key="10">
    <source>
        <dbReference type="Proteomes" id="UP000219612"/>
    </source>
</evidence>
<keyword evidence="10" id="KW-1185">Reference proteome</keyword>
<dbReference type="PANTHER" id="PTHR47779:SF1">
    <property type="entry name" value="SYNTHASE (CCG-9), PUTATIVE (AFU_ORTHOLOGUE AFUA_3G12100)-RELATED"/>
    <property type="match status" value="1"/>
</dbReference>
<evidence type="ECO:0000256" key="6">
    <source>
        <dbReference type="ARBA" id="ARBA00023277"/>
    </source>
</evidence>
<gene>
    <name evidence="9" type="ORF">SAMN05421748_120132</name>
</gene>
<reference evidence="9 10" key="1">
    <citation type="submission" date="2017-09" db="EMBL/GenBank/DDBJ databases">
        <authorList>
            <person name="Ehlers B."/>
            <person name="Leendertz F.H."/>
        </authorList>
    </citation>
    <scope>NUCLEOTIDE SEQUENCE [LARGE SCALE GENOMIC DNA]</scope>
    <source>
        <strain evidence="9 10">CGMCC 4.6857</strain>
    </source>
</reference>
<protein>
    <submittedName>
        <fullName evidence="9">Trehalose synthase</fullName>
    </submittedName>
</protein>
<dbReference type="EMBL" id="OBDY01000020">
    <property type="protein sequence ID" value="SNY59411.1"/>
    <property type="molecule type" value="Genomic_DNA"/>
</dbReference>
<dbReference type="InterPro" id="IPR049438">
    <property type="entry name" value="TreT_GT1"/>
</dbReference>
<evidence type="ECO:0000256" key="3">
    <source>
        <dbReference type="ARBA" id="ARBA00022526"/>
    </source>
</evidence>
<evidence type="ECO:0000256" key="5">
    <source>
        <dbReference type="ARBA" id="ARBA00022679"/>
    </source>
</evidence>
<dbReference type="Pfam" id="PF00534">
    <property type="entry name" value="Glycos_transf_1"/>
    <property type="match status" value="1"/>
</dbReference>
<dbReference type="SUPFAM" id="SSF53756">
    <property type="entry name" value="UDP-Glycosyltransferase/glycogen phosphorylase"/>
    <property type="match status" value="1"/>
</dbReference>
<evidence type="ECO:0000256" key="1">
    <source>
        <dbReference type="ARBA" id="ARBA00009481"/>
    </source>
</evidence>
<comment type="similarity">
    <text evidence="1">Belongs to the glycosyltransferase group 1 family. Glycosyltransferase 4 subfamily.</text>
</comment>
<feature type="domain" description="Trehalose synthase N-terminal" evidence="8">
    <location>
        <begin position="55"/>
        <end position="203"/>
    </location>
</feature>
<evidence type="ECO:0000259" key="8">
    <source>
        <dbReference type="Pfam" id="PF21269"/>
    </source>
</evidence>
<dbReference type="InterPro" id="IPR001296">
    <property type="entry name" value="Glyco_trans_1"/>
</dbReference>
<evidence type="ECO:0000259" key="7">
    <source>
        <dbReference type="Pfam" id="PF00534"/>
    </source>
</evidence>
<keyword evidence="4" id="KW-0328">Glycosyltransferase</keyword>
<evidence type="ECO:0000313" key="9">
    <source>
        <dbReference type="EMBL" id="SNY59411.1"/>
    </source>
</evidence>